<feature type="compositionally biased region" description="Polar residues" evidence="1">
    <location>
        <begin position="18"/>
        <end position="50"/>
    </location>
</feature>
<gene>
    <name evidence="2" type="ORF">M9Y10_024302</name>
</gene>
<name>A0ABR2HDF7_9EUKA</name>
<keyword evidence="3" id="KW-1185">Reference proteome</keyword>
<organism evidence="2 3">
    <name type="scientific">Tritrichomonas musculus</name>
    <dbReference type="NCBI Taxonomy" id="1915356"/>
    <lineage>
        <taxon>Eukaryota</taxon>
        <taxon>Metamonada</taxon>
        <taxon>Parabasalia</taxon>
        <taxon>Tritrichomonadida</taxon>
        <taxon>Tritrichomonadidae</taxon>
        <taxon>Tritrichomonas</taxon>
    </lineage>
</organism>
<evidence type="ECO:0000256" key="1">
    <source>
        <dbReference type="SAM" id="MobiDB-lite"/>
    </source>
</evidence>
<proteinExistence type="predicted"/>
<comment type="caution">
    <text evidence="2">The sequence shown here is derived from an EMBL/GenBank/DDBJ whole genome shotgun (WGS) entry which is preliminary data.</text>
</comment>
<accession>A0ABR2HDF7</accession>
<dbReference type="EMBL" id="JAPFFF010000032">
    <property type="protein sequence ID" value="KAK8844444.1"/>
    <property type="molecule type" value="Genomic_DNA"/>
</dbReference>
<feature type="region of interest" description="Disordered" evidence="1">
    <location>
        <begin position="1"/>
        <end position="139"/>
    </location>
</feature>
<protein>
    <submittedName>
        <fullName evidence="2">Uncharacterized protein</fullName>
    </submittedName>
</protein>
<sequence length="139" mass="15204">MSFGDNNTKKLDGKTQNDADLNDLTSNHSTHQFQMHSTLDSNNDTSTQCKSGFPIGNFAPPGQLPTGFDPNSPVHGVDKNGSLVMRGNRSMGPQKDPSFKGDVDMMVAKGIIKPPPHFNDKTSNHYPSHGHPRIDNDFK</sequence>
<feature type="compositionally biased region" description="Basic and acidic residues" evidence="1">
    <location>
        <begin position="7"/>
        <end position="17"/>
    </location>
</feature>
<dbReference type="Proteomes" id="UP001470230">
    <property type="component" value="Unassembled WGS sequence"/>
</dbReference>
<evidence type="ECO:0000313" key="2">
    <source>
        <dbReference type="EMBL" id="KAK8844444.1"/>
    </source>
</evidence>
<reference evidence="2 3" key="1">
    <citation type="submission" date="2024-04" db="EMBL/GenBank/DDBJ databases">
        <title>Tritrichomonas musculus Genome.</title>
        <authorList>
            <person name="Alves-Ferreira E."/>
            <person name="Grigg M."/>
            <person name="Lorenzi H."/>
            <person name="Galac M."/>
        </authorList>
    </citation>
    <scope>NUCLEOTIDE SEQUENCE [LARGE SCALE GENOMIC DNA]</scope>
    <source>
        <strain evidence="2 3">EAF2021</strain>
    </source>
</reference>
<evidence type="ECO:0000313" key="3">
    <source>
        <dbReference type="Proteomes" id="UP001470230"/>
    </source>
</evidence>